<reference evidence="10 11" key="1">
    <citation type="journal article" date="2008" name="Nature">
        <title>The Trichoplax genome and the nature of placozoans.</title>
        <authorList>
            <person name="Srivastava M."/>
            <person name="Begovic E."/>
            <person name="Chapman J."/>
            <person name="Putnam N.H."/>
            <person name="Hellsten U."/>
            <person name="Kawashima T."/>
            <person name="Kuo A."/>
            <person name="Mitros T."/>
            <person name="Salamov A."/>
            <person name="Carpenter M.L."/>
            <person name="Signorovitch A.Y."/>
            <person name="Moreno M.A."/>
            <person name="Kamm K."/>
            <person name="Grimwood J."/>
            <person name="Schmutz J."/>
            <person name="Shapiro H."/>
            <person name="Grigoriev I.V."/>
            <person name="Buss L.W."/>
            <person name="Schierwater B."/>
            <person name="Dellaporta S.L."/>
            <person name="Rokhsar D.S."/>
        </authorList>
    </citation>
    <scope>NUCLEOTIDE SEQUENCE [LARGE SCALE GENOMIC DNA]</scope>
    <source>
        <strain evidence="10 11">Grell-BS-1999</strain>
    </source>
</reference>
<dbReference type="GO" id="GO:0016757">
    <property type="term" value="F:glycosyltransferase activity"/>
    <property type="evidence" value="ECO:0007669"/>
    <property type="project" value="UniProtKB-KW"/>
</dbReference>
<keyword evidence="4" id="KW-0520">NAD</keyword>
<proteinExistence type="predicted"/>
<evidence type="ECO:0000256" key="5">
    <source>
        <dbReference type="ARBA" id="ARBA00023242"/>
    </source>
</evidence>
<evidence type="ECO:0000259" key="8">
    <source>
        <dbReference type="PROSITE" id="PS50102"/>
    </source>
</evidence>
<protein>
    <recommendedName>
        <fullName evidence="12">RRM domain-containing protein</fullName>
    </recommendedName>
</protein>
<evidence type="ECO:0000256" key="2">
    <source>
        <dbReference type="ARBA" id="ARBA00022676"/>
    </source>
</evidence>
<feature type="domain" description="Macro" evidence="9">
    <location>
        <begin position="793"/>
        <end position="949"/>
    </location>
</feature>
<dbReference type="SUPFAM" id="SSF54928">
    <property type="entry name" value="RNA-binding domain, RBD"/>
    <property type="match status" value="1"/>
</dbReference>
<feature type="region of interest" description="Disordered" evidence="7">
    <location>
        <begin position="292"/>
        <end position="328"/>
    </location>
</feature>
<name>B3S3L9_TRIAD</name>
<evidence type="ECO:0000313" key="11">
    <source>
        <dbReference type="Proteomes" id="UP000009022"/>
    </source>
</evidence>
<dbReference type="CTD" id="6755903"/>
<keyword evidence="5" id="KW-0539">Nucleus</keyword>
<dbReference type="InterPro" id="IPR043472">
    <property type="entry name" value="Macro_dom-like"/>
</dbReference>
<dbReference type="Pfam" id="PF01661">
    <property type="entry name" value="Macro"/>
    <property type="match status" value="1"/>
</dbReference>
<feature type="compositionally biased region" description="Polar residues" evidence="7">
    <location>
        <begin position="292"/>
        <end position="306"/>
    </location>
</feature>
<dbReference type="InterPro" id="IPR035979">
    <property type="entry name" value="RBD_domain_sf"/>
</dbReference>
<accession>B3S3L9</accession>
<dbReference type="InterPro" id="IPR000504">
    <property type="entry name" value="RRM_dom"/>
</dbReference>
<dbReference type="SUPFAM" id="SSF52949">
    <property type="entry name" value="Macro domain-like"/>
    <property type="match status" value="1"/>
</dbReference>
<feature type="region of interest" description="Disordered" evidence="7">
    <location>
        <begin position="340"/>
        <end position="363"/>
    </location>
</feature>
<dbReference type="GO" id="GO:0003714">
    <property type="term" value="F:transcription corepressor activity"/>
    <property type="evidence" value="ECO:0000318"/>
    <property type="project" value="GO_Central"/>
</dbReference>
<dbReference type="InterPro" id="IPR052056">
    <property type="entry name" value="Mono-ARTD/PARP"/>
</dbReference>
<dbReference type="Proteomes" id="UP000009022">
    <property type="component" value="Unassembled WGS sequence"/>
</dbReference>
<evidence type="ECO:0000256" key="4">
    <source>
        <dbReference type="ARBA" id="ARBA00023027"/>
    </source>
</evidence>
<dbReference type="GO" id="GO:0005634">
    <property type="term" value="C:nucleus"/>
    <property type="evidence" value="ECO:0000318"/>
    <property type="project" value="GO_Central"/>
</dbReference>
<dbReference type="PhylomeDB" id="B3S3L9"/>
<sequence length="949" mass="108451">MAFPRFAFTQPSNPRLPPNHCLYVCGIESSVLEAFEYEVCKIINRAQIIFYHYIGIGKENWRFAQILVEERNQVIQLNINLRGIKVGKSKLGLTVYLPPELPLNIRNGMEKIVYDQMKALGLRRSGCMYDTETQNRINEVKEAKKAFSDDELKELTELRTLVRVINIPEAIAQIELMHIFSQVGRVDDLIRARSGEVIVVYRRQWGAVMAMLCLNKYNIIKGKRITLEIHEKPNIVTLINKVICSVQQKLKSNRRDQWLLATKTRRWTRDSSLSSIQSGDLRKDKSTDFVNKSNVFQVSGDNNNTENTEKSKDCNSKTQENSQDDKLTTMKVKPQSAEEYREANSQFPVVSPTDNIDSRISDPIKSESMNKGLRVKLEIELSTAAHFLIQETKLEESLQQYGYDVYFQYIHIEGNFRLIVHMPSKDQGYIGKMLSSYTNCIISNSSQNLPHPLSTFIARHDEKQVLTNKHLRFNGIKAGIMRHGDSLSVSVVALDAKAHHLAISLLREMFCCQSTTVNVDGLFVRSDFHIFMHGLRNHLAGNYDIYLESVYSNNFDSCKILVAGKRADVSNATHIIQNHLDKYKVVEYVIPHVHLINAINQQLYWREDLQLLEKAYGCNIQIEKTTNKEANILIKCSQVYATNIYQKMEELIQRSSEVEISEVLNKKITLKNISGRNFEMDRTQDKHENLITALPNECERKLCIATASYNIKESINQNRANEGGSETKFESEIGQNMVDGKVNLDTLQDEKESTFILTCDDCNKITYCQEGTNSKTTENPSQVNPAVHVSSLSSATNDHDKISKIIKLVKGKVEKEGIEAQAIVNYVKLEKHHKGEIGKALHRLGGFQYQLDYYQNLQRLTVDEIGITKGTYFGCKKVYHIRFLSSNQPISWLIDRIKKCLEKAHSDSINSIAIPMYGSPEFSTNIDELSQEMVKGLLLEKFELQKIKS</sequence>
<evidence type="ECO:0000256" key="1">
    <source>
        <dbReference type="ARBA" id="ARBA00004123"/>
    </source>
</evidence>
<dbReference type="GO" id="GO:0003723">
    <property type="term" value="F:RNA binding"/>
    <property type="evidence" value="ECO:0007669"/>
    <property type="project" value="UniProtKB-UniRule"/>
</dbReference>
<dbReference type="PANTHER" id="PTHR14453">
    <property type="entry name" value="PARP/ZINC FINGER CCCH TYPE DOMAIN CONTAINING PROTEIN"/>
    <property type="match status" value="1"/>
</dbReference>
<gene>
    <name evidence="10" type="ORF">TRIADDRAFT_58771</name>
</gene>
<comment type="subcellular location">
    <subcellularLocation>
        <location evidence="1">Nucleus</location>
    </subcellularLocation>
</comment>
<dbReference type="RefSeq" id="XP_002114690.1">
    <property type="nucleotide sequence ID" value="XM_002114654.1"/>
</dbReference>
<dbReference type="GO" id="GO:0005737">
    <property type="term" value="C:cytoplasm"/>
    <property type="evidence" value="ECO:0000318"/>
    <property type="project" value="GO_Central"/>
</dbReference>
<dbReference type="EMBL" id="DS985248">
    <property type="protein sequence ID" value="EDV22824.1"/>
    <property type="molecule type" value="Genomic_DNA"/>
</dbReference>
<dbReference type="HOGENOM" id="CLU_310215_0_0_1"/>
<evidence type="ECO:0000256" key="6">
    <source>
        <dbReference type="PROSITE-ProRule" id="PRU00176"/>
    </source>
</evidence>
<keyword evidence="11" id="KW-1185">Reference proteome</keyword>
<dbReference type="PROSITE" id="PS51154">
    <property type="entry name" value="MACRO"/>
    <property type="match status" value="1"/>
</dbReference>
<evidence type="ECO:0000259" key="9">
    <source>
        <dbReference type="PROSITE" id="PS51154"/>
    </source>
</evidence>
<keyword evidence="6" id="KW-0694">RNA-binding</keyword>
<evidence type="ECO:0008006" key="12">
    <source>
        <dbReference type="Google" id="ProtNLM"/>
    </source>
</evidence>
<dbReference type="AlphaFoldDB" id="B3S3L9"/>
<dbReference type="InParanoid" id="B3S3L9"/>
<dbReference type="Gene3D" id="3.40.220.10">
    <property type="entry name" value="Leucine Aminopeptidase, subunit E, domain 1"/>
    <property type="match status" value="1"/>
</dbReference>
<dbReference type="CDD" id="cd00590">
    <property type="entry name" value="RRM_SF"/>
    <property type="match status" value="1"/>
</dbReference>
<dbReference type="PROSITE" id="PS50102">
    <property type="entry name" value="RRM"/>
    <property type="match status" value="1"/>
</dbReference>
<feature type="compositionally biased region" description="Polar residues" evidence="7">
    <location>
        <begin position="343"/>
        <end position="355"/>
    </location>
</feature>
<feature type="domain" description="RRM" evidence="8">
    <location>
        <begin position="160"/>
        <end position="232"/>
    </location>
</feature>
<dbReference type="InterPro" id="IPR002589">
    <property type="entry name" value="Macro_dom"/>
</dbReference>
<evidence type="ECO:0000313" key="10">
    <source>
        <dbReference type="EMBL" id="EDV22824.1"/>
    </source>
</evidence>
<evidence type="ECO:0000256" key="3">
    <source>
        <dbReference type="ARBA" id="ARBA00022679"/>
    </source>
</evidence>
<dbReference type="PANTHER" id="PTHR14453:SF67">
    <property type="entry name" value="POLY [ADP-RIBOSE] POLYMERASE"/>
    <property type="match status" value="1"/>
</dbReference>
<organism evidence="10 11">
    <name type="scientific">Trichoplax adhaerens</name>
    <name type="common">Trichoplax reptans</name>
    <dbReference type="NCBI Taxonomy" id="10228"/>
    <lineage>
        <taxon>Eukaryota</taxon>
        <taxon>Metazoa</taxon>
        <taxon>Placozoa</taxon>
        <taxon>Uniplacotomia</taxon>
        <taxon>Trichoplacea</taxon>
        <taxon>Trichoplacidae</taxon>
        <taxon>Trichoplax</taxon>
    </lineage>
</organism>
<dbReference type="KEGG" id="tad:TRIADDRAFT_58771"/>
<dbReference type="GO" id="GO:0010629">
    <property type="term" value="P:negative regulation of gene expression"/>
    <property type="evidence" value="ECO:0000318"/>
    <property type="project" value="GO_Central"/>
</dbReference>
<keyword evidence="3" id="KW-0808">Transferase</keyword>
<keyword evidence="2" id="KW-0328">Glycosyltransferase</keyword>
<dbReference type="GeneID" id="6755903"/>
<evidence type="ECO:0000256" key="7">
    <source>
        <dbReference type="SAM" id="MobiDB-lite"/>
    </source>
</evidence>